<reference evidence="1" key="1">
    <citation type="journal article" date="2023" name="G3 (Bethesda)">
        <title>A reference genome for the long-term kleptoplast-retaining sea slug Elysia crispata morphotype clarki.</title>
        <authorList>
            <person name="Eastman K.E."/>
            <person name="Pendleton A.L."/>
            <person name="Shaikh M.A."/>
            <person name="Suttiyut T."/>
            <person name="Ogas R."/>
            <person name="Tomko P."/>
            <person name="Gavelis G."/>
            <person name="Widhalm J.R."/>
            <person name="Wisecaver J.H."/>
        </authorList>
    </citation>
    <scope>NUCLEOTIDE SEQUENCE</scope>
    <source>
        <strain evidence="1">ECLA1</strain>
    </source>
</reference>
<gene>
    <name evidence="1" type="ORF">RRG08_059573</name>
</gene>
<evidence type="ECO:0000313" key="2">
    <source>
        <dbReference type="Proteomes" id="UP001283361"/>
    </source>
</evidence>
<protein>
    <submittedName>
        <fullName evidence="1">Uncharacterized protein</fullName>
    </submittedName>
</protein>
<dbReference type="Proteomes" id="UP001283361">
    <property type="component" value="Unassembled WGS sequence"/>
</dbReference>
<keyword evidence="2" id="KW-1185">Reference proteome</keyword>
<proteinExistence type="predicted"/>
<dbReference type="AlphaFoldDB" id="A0AAE0YIJ5"/>
<name>A0AAE0YIJ5_9GAST</name>
<comment type="caution">
    <text evidence="1">The sequence shown here is derived from an EMBL/GenBank/DDBJ whole genome shotgun (WGS) entry which is preliminary data.</text>
</comment>
<dbReference type="EMBL" id="JAWDGP010006116">
    <property type="protein sequence ID" value="KAK3746742.1"/>
    <property type="molecule type" value="Genomic_DNA"/>
</dbReference>
<evidence type="ECO:0000313" key="1">
    <source>
        <dbReference type="EMBL" id="KAK3746742.1"/>
    </source>
</evidence>
<sequence>MIDLDEPETVIPLVENEPHLDVYDVKNTQTWEDGDLPPPVQNQTEEDDIGTEDAMESNGVRNGYQHFQVTQDSGWSWVVTLASHVICAMVGGLVYTGGVLLDDLQAEFDAPRSTVSLAASCMIGLYQMGGGHEVLFCFGLGFVVVS</sequence>
<accession>A0AAE0YIJ5</accession>
<organism evidence="1 2">
    <name type="scientific">Elysia crispata</name>
    <name type="common">lettuce slug</name>
    <dbReference type="NCBI Taxonomy" id="231223"/>
    <lineage>
        <taxon>Eukaryota</taxon>
        <taxon>Metazoa</taxon>
        <taxon>Spiralia</taxon>
        <taxon>Lophotrochozoa</taxon>
        <taxon>Mollusca</taxon>
        <taxon>Gastropoda</taxon>
        <taxon>Heterobranchia</taxon>
        <taxon>Euthyneura</taxon>
        <taxon>Panpulmonata</taxon>
        <taxon>Sacoglossa</taxon>
        <taxon>Placobranchoidea</taxon>
        <taxon>Plakobranchidae</taxon>
        <taxon>Elysia</taxon>
    </lineage>
</organism>